<dbReference type="AlphaFoldDB" id="A0A0R3KCN8"/>
<dbReference type="PRINTS" id="PR01159">
    <property type="entry name" value="DNAGYRASEB"/>
</dbReference>
<keyword evidence="5" id="KW-0067">ATP-binding</keyword>
<dbReference type="InterPro" id="IPR036890">
    <property type="entry name" value="HATPase_C_sf"/>
</dbReference>
<accession>A0A0R3KCN8</accession>
<evidence type="ECO:0000313" key="10">
    <source>
        <dbReference type="EMBL" id="KRQ93264.1"/>
    </source>
</evidence>
<proteinExistence type="inferred from homology"/>
<dbReference type="EMBL" id="LLXZ01000227">
    <property type="protein sequence ID" value="KRQ93264.1"/>
    <property type="molecule type" value="Genomic_DNA"/>
</dbReference>
<keyword evidence="7" id="KW-0238">DNA-binding</keyword>
<comment type="catalytic activity">
    <reaction evidence="1">
        <text>ATP-dependent breakage, passage and rejoining of double-stranded DNA.</text>
        <dbReference type="EC" id="5.6.2.2"/>
    </reaction>
</comment>
<dbReference type="GO" id="GO:0003918">
    <property type="term" value="F:DNA topoisomerase type II (double strand cut, ATP-hydrolyzing) activity"/>
    <property type="evidence" value="ECO:0007669"/>
    <property type="project" value="UniProtKB-EC"/>
</dbReference>
<dbReference type="GO" id="GO:0006265">
    <property type="term" value="P:DNA topological change"/>
    <property type="evidence" value="ECO:0007669"/>
    <property type="project" value="InterPro"/>
</dbReference>
<name>A0A0R3KCN8_9BRAD</name>
<dbReference type="EC" id="5.6.2.2" evidence="3"/>
<comment type="similarity">
    <text evidence="2">Belongs to the type II topoisomerase GyrB family.</text>
</comment>
<dbReference type="PANTHER" id="PTHR45866:SF1">
    <property type="entry name" value="DNA GYRASE SUBUNIT B, MITOCHONDRIAL"/>
    <property type="match status" value="1"/>
</dbReference>
<keyword evidence="4" id="KW-0547">Nucleotide-binding</keyword>
<evidence type="ECO:0000256" key="4">
    <source>
        <dbReference type="ARBA" id="ARBA00022741"/>
    </source>
</evidence>
<dbReference type="InterPro" id="IPR003594">
    <property type="entry name" value="HATPase_dom"/>
</dbReference>
<gene>
    <name evidence="10" type="ORF">CQ12_22240</name>
</gene>
<sequence length="202" mass="21898">MYIGDTDNGSGLHHMLFEVVDNAINEALAGHCSCVEVALNAGGSVTVRYNGRGIPTDTHPSEDISAAEFILTRLHGAAGVFSQDTLNVPSLLHGVGIAVVNALSKVLDLRIWRNGKEYFMRCRMGEPDAPIAVVGTADQSSGNWRRGTEITFLPSSKIFTKTEFDFITIEYRLRGLAYLNAGATIALSDRRGSENKEVVLDL</sequence>
<dbReference type="Gene3D" id="3.30.565.10">
    <property type="entry name" value="Histidine kinase-like ATPase, C-terminal domain"/>
    <property type="match status" value="1"/>
</dbReference>
<evidence type="ECO:0000256" key="2">
    <source>
        <dbReference type="ARBA" id="ARBA00010708"/>
    </source>
</evidence>
<comment type="caution">
    <text evidence="10">The sequence shown here is derived from an EMBL/GenBank/DDBJ whole genome shotgun (WGS) entry which is preliminary data.</text>
</comment>
<evidence type="ECO:0000256" key="1">
    <source>
        <dbReference type="ARBA" id="ARBA00000185"/>
    </source>
</evidence>
<dbReference type="PANTHER" id="PTHR45866">
    <property type="entry name" value="DNA GYRASE/TOPOISOMERASE SUBUNIT B"/>
    <property type="match status" value="1"/>
</dbReference>
<evidence type="ECO:0000256" key="7">
    <source>
        <dbReference type="ARBA" id="ARBA00023125"/>
    </source>
</evidence>
<evidence type="ECO:0000256" key="3">
    <source>
        <dbReference type="ARBA" id="ARBA00012895"/>
    </source>
</evidence>
<evidence type="ECO:0000259" key="9">
    <source>
        <dbReference type="SMART" id="SM00387"/>
    </source>
</evidence>
<evidence type="ECO:0000256" key="6">
    <source>
        <dbReference type="ARBA" id="ARBA00023029"/>
    </source>
</evidence>
<dbReference type="SUPFAM" id="SSF55874">
    <property type="entry name" value="ATPase domain of HSP90 chaperone/DNA topoisomerase II/histidine kinase"/>
    <property type="match status" value="1"/>
</dbReference>
<evidence type="ECO:0000256" key="8">
    <source>
        <dbReference type="ARBA" id="ARBA00023235"/>
    </source>
</evidence>
<dbReference type="InterPro" id="IPR000565">
    <property type="entry name" value="Topo_IIA_B"/>
</dbReference>
<dbReference type="CDD" id="cd16928">
    <property type="entry name" value="HATPase_GyrB-like"/>
    <property type="match status" value="1"/>
</dbReference>
<dbReference type="OrthoDB" id="9802808at2"/>
<dbReference type="GO" id="GO:0005524">
    <property type="term" value="F:ATP binding"/>
    <property type="evidence" value="ECO:0007669"/>
    <property type="project" value="UniProtKB-KW"/>
</dbReference>
<keyword evidence="6" id="KW-0799">Topoisomerase</keyword>
<keyword evidence="8" id="KW-0413">Isomerase</keyword>
<dbReference type="GO" id="GO:0003677">
    <property type="term" value="F:DNA binding"/>
    <property type="evidence" value="ECO:0007669"/>
    <property type="project" value="UniProtKB-KW"/>
</dbReference>
<organism evidence="10 11">
    <name type="scientific">Bradyrhizobium jicamae</name>
    <dbReference type="NCBI Taxonomy" id="280332"/>
    <lineage>
        <taxon>Bacteria</taxon>
        <taxon>Pseudomonadati</taxon>
        <taxon>Pseudomonadota</taxon>
        <taxon>Alphaproteobacteria</taxon>
        <taxon>Hyphomicrobiales</taxon>
        <taxon>Nitrobacteraceae</taxon>
        <taxon>Bradyrhizobium</taxon>
    </lineage>
</organism>
<evidence type="ECO:0000256" key="5">
    <source>
        <dbReference type="ARBA" id="ARBA00022840"/>
    </source>
</evidence>
<dbReference type="STRING" id="280332.CQ12_22240"/>
<keyword evidence="11" id="KW-1185">Reference proteome</keyword>
<dbReference type="PRINTS" id="PR00418">
    <property type="entry name" value="TPI2FAMILY"/>
</dbReference>
<reference evidence="10 11" key="1">
    <citation type="submission" date="2014-03" db="EMBL/GenBank/DDBJ databases">
        <title>Bradyrhizobium valentinum sp. nov., isolated from effective nodules of Lupinus mariae-josephae, a lupine endemic of basic-lime soils in Eastern Spain.</title>
        <authorList>
            <person name="Duran D."/>
            <person name="Rey L."/>
            <person name="Navarro A."/>
            <person name="Busquets A."/>
            <person name="Imperial J."/>
            <person name="Ruiz-Argueso T."/>
        </authorList>
    </citation>
    <scope>NUCLEOTIDE SEQUENCE [LARGE SCALE GENOMIC DNA]</scope>
    <source>
        <strain evidence="10 11">PAC68</strain>
    </source>
</reference>
<dbReference type="Proteomes" id="UP000050863">
    <property type="component" value="Unassembled WGS sequence"/>
</dbReference>
<dbReference type="Pfam" id="PF02518">
    <property type="entry name" value="HATPase_c"/>
    <property type="match status" value="1"/>
</dbReference>
<evidence type="ECO:0000313" key="11">
    <source>
        <dbReference type="Proteomes" id="UP000050863"/>
    </source>
</evidence>
<feature type="domain" description="Histidine kinase/HSP90-like ATPase" evidence="9">
    <location>
        <begin position="7"/>
        <end position="158"/>
    </location>
</feature>
<protein>
    <recommendedName>
        <fullName evidence="3">DNA topoisomerase (ATP-hydrolyzing)</fullName>
        <ecNumber evidence="3">5.6.2.2</ecNumber>
    </recommendedName>
</protein>
<dbReference type="SMART" id="SM00387">
    <property type="entry name" value="HATPase_c"/>
    <property type="match status" value="1"/>
</dbReference>